<reference evidence="1" key="1">
    <citation type="submission" date="2022-11" db="EMBL/GenBank/DDBJ databases">
        <title>Centuries of genome instability and evolution in soft-shell clam transmissible cancer (bioRxiv).</title>
        <authorList>
            <person name="Hart S.F.M."/>
            <person name="Yonemitsu M.A."/>
            <person name="Giersch R.M."/>
            <person name="Beal B.F."/>
            <person name="Arriagada G."/>
            <person name="Davis B.W."/>
            <person name="Ostrander E.A."/>
            <person name="Goff S.P."/>
            <person name="Metzger M.J."/>
        </authorList>
    </citation>
    <scope>NUCLEOTIDE SEQUENCE</scope>
    <source>
        <strain evidence="1">MELC-2E11</strain>
        <tissue evidence="1">Siphon/mantle</tissue>
    </source>
</reference>
<organism evidence="1 2">
    <name type="scientific">Mya arenaria</name>
    <name type="common">Soft-shell clam</name>
    <dbReference type="NCBI Taxonomy" id="6604"/>
    <lineage>
        <taxon>Eukaryota</taxon>
        <taxon>Metazoa</taxon>
        <taxon>Spiralia</taxon>
        <taxon>Lophotrochozoa</taxon>
        <taxon>Mollusca</taxon>
        <taxon>Bivalvia</taxon>
        <taxon>Autobranchia</taxon>
        <taxon>Heteroconchia</taxon>
        <taxon>Euheterodonta</taxon>
        <taxon>Imparidentia</taxon>
        <taxon>Neoheterodontei</taxon>
        <taxon>Myida</taxon>
        <taxon>Myoidea</taxon>
        <taxon>Myidae</taxon>
        <taxon>Mya</taxon>
    </lineage>
</organism>
<proteinExistence type="predicted"/>
<evidence type="ECO:0000313" key="1">
    <source>
        <dbReference type="EMBL" id="WAR21139.1"/>
    </source>
</evidence>
<dbReference type="EMBL" id="CP111023">
    <property type="protein sequence ID" value="WAR21139.1"/>
    <property type="molecule type" value="Genomic_DNA"/>
</dbReference>
<name>A0ABY7FJV2_MYAAR</name>
<protein>
    <submittedName>
        <fullName evidence="1">Uncharacterized protein</fullName>
    </submittedName>
</protein>
<gene>
    <name evidence="1" type="ORF">MAR_015113</name>
</gene>
<sequence length="110" mass="11989">MNLPTSNSLIVIVSTGQASITLKHKSLSALDKLLITLRYLATGGMQLNDADMHNVSQPAVSKILTEVTNHLSSADVLGRWWVSDGTHIRIQVPSDEGPSFDNMKGFIMQL</sequence>
<keyword evidence="2" id="KW-1185">Reference proteome</keyword>
<dbReference type="Proteomes" id="UP001164746">
    <property type="component" value="Chromosome 12"/>
</dbReference>
<evidence type="ECO:0000313" key="2">
    <source>
        <dbReference type="Proteomes" id="UP001164746"/>
    </source>
</evidence>
<accession>A0ABY7FJV2</accession>